<organism evidence="5 6">
    <name type="scientific">Pristionchus mayeri</name>
    <dbReference type="NCBI Taxonomy" id="1317129"/>
    <lineage>
        <taxon>Eukaryota</taxon>
        <taxon>Metazoa</taxon>
        <taxon>Ecdysozoa</taxon>
        <taxon>Nematoda</taxon>
        <taxon>Chromadorea</taxon>
        <taxon>Rhabditida</taxon>
        <taxon>Rhabditina</taxon>
        <taxon>Diplogasteromorpha</taxon>
        <taxon>Diplogasteroidea</taxon>
        <taxon>Neodiplogasteridae</taxon>
        <taxon>Pristionchus</taxon>
    </lineage>
</organism>
<feature type="non-terminal residue" evidence="5">
    <location>
        <position position="1"/>
    </location>
</feature>
<keyword evidence="2" id="KW-0677">Repeat</keyword>
<protein>
    <recommendedName>
        <fullName evidence="4">Kelch domain-containing protein 10</fullName>
    </recommendedName>
</protein>
<evidence type="ECO:0000256" key="3">
    <source>
        <dbReference type="ARBA" id="ARBA00038487"/>
    </source>
</evidence>
<dbReference type="Proteomes" id="UP001328107">
    <property type="component" value="Unassembled WGS sequence"/>
</dbReference>
<name>A0AAN5CPT3_9BILA</name>
<evidence type="ECO:0000256" key="4">
    <source>
        <dbReference type="ARBA" id="ARBA00041041"/>
    </source>
</evidence>
<dbReference type="InterPro" id="IPR011043">
    <property type="entry name" value="Gal_Oxase/kelch_b-propeller"/>
</dbReference>
<dbReference type="Pfam" id="PF01344">
    <property type="entry name" value="Kelch_1"/>
    <property type="match status" value="1"/>
</dbReference>
<comment type="similarity">
    <text evidence="3">Belongs to the KLHDC10 family.</text>
</comment>
<gene>
    <name evidence="5" type="ORF">PMAYCL1PPCAC_18542</name>
</gene>
<evidence type="ECO:0000313" key="6">
    <source>
        <dbReference type="Proteomes" id="UP001328107"/>
    </source>
</evidence>
<dbReference type="SUPFAM" id="SSF50965">
    <property type="entry name" value="Galactose oxidase, central domain"/>
    <property type="match status" value="1"/>
</dbReference>
<dbReference type="PANTHER" id="PTHR46428:SF1">
    <property type="entry name" value="KELCH DOMAIN-CONTAINING PROTEIN 10"/>
    <property type="match status" value="1"/>
</dbReference>
<accession>A0AAN5CPT3</accession>
<dbReference type="EMBL" id="BTRK01000004">
    <property type="protein sequence ID" value="GMR48347.1"/>
    <property type="molecule type" value="Genomic_DNA"/>
</dbReference>
<evidence type="ECO:0000256" key="1">
    <source>
        <dbReference type="ARBA" id="ARBA00022441"/>
    </source>
</evidence>
<dbReference type="InterPro" id="IPR052125">
    <property type="entry name" value="KLHDC10"/>
</dbReference>
<evidence type="ECO:0000313" key="5">
    <source>
        <dbReference type="EMBL" id="GMR48347.1"/>
    </source>
</evidence>
<dbReference type="Gene3D" id="2.120.10.80">
    <property type="entry name" value="Kelch-type beta propeller"/>
    <property type="match status" value="1"/>
</dbReference>
<keyword evidence="6" id="KW-1185">Reference proteome</keyword>
<dbReference type="InterPro" id="IPR015915">
    <property type="entry name" value="Kelch-typ_b-propeller"/>
</dbReference>
<dbReference type="PANTHER" id="PTHR46428">
    <property type="entry name" value="KELCH DOMAIN-CONTAINING PROTEIN 10"/>
    <property type="match status" value="1"/>
</dbReference>
<keyword evidence="1" id="KW-0880">Kelch repeat</keyword>
<proteinExistence type="inferred from homology"/>
<sequence>ESTSAVSPGTISTLYKFNVIQPTANDAGVPRPRSGHRTFVDNDFLYVIGGFTDNPDNTILRELWKFNLVSHTWTCCNIPQDFPNTLASFACHSSGNGSFMVYGGTGIPF</sequence>
<feature type="non-terminal residue" evidence="5">
    <location>
        <position position="109"/>
    </location>
</feature>
<comment type="caution">
    <text evidence="5">The sequence shown here is derived from an EMBL/GenBank/DDBJ whole genome shotgun (WGS) entry which is preliminary data.</text>
</comment>
<dbReference type="AlphaFoldDB" id="A0AAN5CPT3"/>
<evidence type="ECO:0000256" key="2">
    <source>
        <dbReference type="ARBA" id="ARBA00022737"/>
    </source>
</evidence>
<reference evidence="6" key="1">
    <citation type="submission" date="2022-10" db="EMBL/GenBank/DDBJ databases">
        <title>Genome assembly of Pristionchus species.</title>
        <authorList>
            <person name="Yoshida K."/>
            <person name="Sommer R.J."/>
        </authorList>
    </citation>
    <scope>NUCLEOTIDE SEQUENCE [LARGE SCALE GENOMIC DNA]</scope>
    <source>
        <strain evidence="6">RS5460</strain>
    </source>
</reference>
<dbReference type="GO" id="GO:0032874">
    <property type="term" value="P:positive regulation of stress-activated MAPK cascade"/>
    <property type="evidence" value="ECO:0007669"/>
    <property type="project" value="TreeGrafter"/>
</dbReference>
<dbReference type="InterPro" id="IPR006652">
    <property type="entry name" value="Kelch_1"/>
</dbReference>